<dbReference type="InterPro" id="IPR036179">
    <property type="entry name" value="Ig-like_dom_sf"/>
</dbReference>
<accession>A0A915E5V3</accession>
<feature type="region of interest" description="Disordered" evidence="3">
    <location>
        <begin position="577"/>
        <end position="609"/>
    </location>
</feature>
<dbReference type="PANTHER" id="PTHR13723:SF281">
    <property type="entry name" value="PAPILIN"/>
    <property type="match status" value="1"/>
</dbReference>
<dbReference type="SUPFAM" id="SSF82895">
    <property type="entry name" value="TSP-1 type 1 repeat"/>
    <property type="match status" value="3"/>
</dbReference>
<feature type="region of interest" description="Disordered" evidence="3">
    <location>
        <begin position="178"/>
        <end position="214"/>
    </location>
</feature>
<dbReference type="Proteomes" id="UP000887574">
    <property type="component" value="Unplaced"/>
</dbReference>
<organism evidence="5 6">
    <name type="scientific">Ditylenchus dipsaci</name>
    <dbReference type="NCBI Taxonomy" id="166011"/>
    <lineage>
        <taxon>Eukaryota</taxon>
        <taxon>Metazoa</taxon>
        <taxon>Ecdysozoa</taxon>
        <taxon>Nematoda</taxon>
        <taxon>Chromadorea</taxon>
        <taxon>Rhabditida</taxon>
        <taxon>Tylenchina</taxon>
        <taxon>Tylenchomorpha</taxon>
        <taxon>Sphaerularioidea</taxon>
        <taxon>Anguinidae</taxon>
        <taxon>Anguininae</taxon>
        <taxon>Ditylenchus</taxon>
    </lineage>
</organism>
<evidence type="ECO:0000256" key="1">
    <source>
        <dbReference type="ARBA" id="ARBA00004613"/>
    </source>
</evidence>
<dbReference type="SMART" id="SM00408">
    <property type="entry name" value="IGc2"/>
    <property type="match status" value="1"/>
</dbReference>
<evidence type="ECO:0000256" key="2">
    <source>
        <dbReference type="ARBA" id="ARBA00022525"/>
    </source>
</evidence>
<evidence type="ECO:0000256" key="3">
    <source>
        <dbReference type="SAM" id="MobiDB-lite"/>
    </source>
</evidence>
<evidence type="ECO:0000313" key="5">
    <source>
        <dbReference type="Proteomes" id="UP000887574"/>
    </source>
</evidence>
<evidence type="ECO:0000259" key="4">
    <source>
        <dbReference type="PROSITE" id="PS50835"/>
    </source>
</evidence>
<sequence>MDLNRKQSVPWSFCDSKQRPIELSRSCNKQACPPTWDISEFSQCSHSCNGGIRTRRVRCIRRVSRVGGAESTLILPEEQCPVPKPNDQEPCGLENCPATWKIGQWSSCSASCGDGEQRRVVECEQVDVLGTVRVFNPPTQCLGMERPPTVQLCNMGSCEGMRQPHYKAPSAMPLVQKSLNDDPRLDYDHVDPSREDGQVDGSQKGDHYEQSHENHKKLTLNVGGYANLYEGTSIKVKCPVRNFDRQRIYWTKDGKKLVNNAHTKVSSNGALRIFHARMEDAGLYACFANGVHGNVTLKFKHRDAPNSANKQPARSNETKQKPIKDNILKVNSENSSSSPKVDKELFQKIRTIADPSLIKIDFAVGEWSQCSQLECGKPDGAQVRMLKCQIFIDQLNSYVEDEICEGFGLARPPATRPCNDPNCPKWEASDWSECGESRCIRHATALQRREVKCIYTNGTEAEFSLCDRKNRPKIKKECVNLNCTAEWRPSVWGKCSKSCGDGGVQQRTLLTPKLYIHQTNTYRKLWMRLLRCVWHGTKKAAGRNCDPIQRPSAIRVCEPTTKIRACEAADDAAAASTADNWPKQMTQKNSTMNASEEEDCEDKSRSATY</sequence>
<dbReference type="Pfam" id="PF13927">
    <property type="entry name" value="Ig_3"/>
    <property type="match status" value="1"/>
</dbReference>
<dbReference type="InterPro" id="IPR003598">
    <property type="entry name" value="Ig_sub2"/>
</dbReference>
<keyword evidence="5" id="KW-1185">Reference proteome</keyword>
<feature type="compositionally biased region" description="Polar residues" evidence="3">
    <location>
        <begin position="329"/>
        <end position="339"/>
    </location>
</feature>
<dbReference type="Gene3D" id="2.60.40.10">
    <property type="entry name" value="Immunoglobulins"/>
    <property type="match status" value="1"/>
</dbReference>
<dbReference type="GO" id="GO:0005576">
    <property type="term" value="C:extracellular region"/>
    <property type="evidence" value="ECO:0007669"/>
    <property type="project" value="UniProtKB-SubCell"/>
</dbReference>
<dbReference type="GO" id="GO:0004222">
    <property type="term" value="F:metalloendopeptidase activity"/>
    <property type="evidence" value="ECO:0007669"/>
    <property type="project" value="TreeGrafter"/>
</dbReference>
<dbReference type="GO" id="GO:0030198">
    <property type="term" value="P:extracellular matrix organization"/>
    <property type="evidence" value="ECO:0007669"/>
    <property type="project" value="TreeGrafter"/>
</dbReference>
<dbReference type="InterPro" id="IPR013783">
    <property type="entry name" value="Ig-like_fold"/>
</dbReference>
<dbReference type="AlphaFoldDB" id="A0A915E5V3"/>
<evidence type="ECO:0000313" key="6">
    <source>
        <dbReference type="WBParaSite" id="jg26805"/>
    </source>
</evidence>
<feature type="compositionally biased region" description="Polar residues" evidence="3">
    <location>
        <begin position="306"/>
        <end position="315"/>
    </location>
</feature>
<dbReference type="PANTHER" id="PTHR13723">
    <property type="entry name" value="ADAMTS A DISINTEGRIN AND METALLOPROTEASE WITH THROMBOSPONDIN MOTIFS PROTEASE"/>
    <property type="match status" value="1"/>
</dbReference>
<dbReference type="InterPro" id="IPR000884">
    <property type="entry name" value="TSP1_rpt"/>
</dbReference>
<dbReference type="GO" id="GO:0031012">
    <property type="term" value="C:extracellular matrix"/>
    <property type="evidence" value="ECO:0007669"/>
    <property type="project" value="TreeGrafter"/>
</dbReference>
<dbReference type="InterPro" id="IPR007110">
    <property type="entry name" value="Ig-like_dom"/>
</dbReference>
<dbReference type="GO" id="GO:0006508">
    <property type="term" value="P:proteolysis"/>
    <property type="evidence" value="ECO:0007669"/>
    <property type="project" value="TreeGrafter"/>
</dbReference>
<dbReference type="PROSITE" id="PS50835">
    <property type="entry name" value="IG_LIKE"/>
    <property type="match status" value="1"/>
</dbReference>
<feature type="region of interest" description="Disordered" evidence="3">
    <location>
        <begin position="302"/>
        <end position="340"/>
    </location>
</feature>
<dbReference type="InterPro" id="IPR003599">
    <property type="entry name" value="Ig_sub"/>
</dbReference>
<name>A0A915E5V3_9BILA</name>
<comment type="subcellular location">
    <subcellularLocation>
        <location evidence="1">Secreted</location>
    </subcellularLocation>
</comment>
<feature type="domain" description="Ig-like" evidence="4">
    <location>
        <begin position="216"/>
        <end position="296"/>
    </location>
</feature>
<dbReference type="SUPFAM" id="SSF48726">
    <property type="entry name" value="Immunoglobulin"/>
    <property type="match status" value="1"/>
</dbReference>
<protein>
    <submittedName>
        <fullName evidence="6">Ig-like domain-containing protein</fullName>
    </submittedName>
</protein>
<feature type="compositionally biased region" description="Basic and acidic residues" evidence="3">
    <location>
        <begin position="316"/>
        <end position="327"/>
    </location>
</feature>
<reference evidence="6" key="1">
    <citation type="submission" date="2022-11" db="UniProtKB">
        <authorList>
            <consortium name="WormBaseParasite"/>
        </authorList>
    </citation>
    <scope>IDENTIFICATION</scope>
</reference>
<dbReference type="InterPro" id="IPR050439">
    <property type="entry name" value="ADAMTS_ADAMTS-like"/>
</dbReference>
<keyword evidence="2" id="KW-0964">Secreted</keyword>
<feature type="compositionally biased region" description="Polar residues" evidence="3">
    <location>
        <begin position="583"/>
        <end position="594"/>
    </location>
</feature>
<dbReference type="WBParaSite" id="jg26805">
    <property type="protein sequence ID" value="jg26805"/>
    <property type="gene ID" value="jg26805"/>
</dbReference>
<dbReference type="Pfam" id="PF19030">
    <property type="entry name" value="TSP1_ADAMTS"/>
    <property type="match status" value="3"/>
</dbReference>
<dbReference type="InterPro" id="IPR036383">
    <property type="entry name" value="TSP1_rpt_sf"/>
</dbReference>
<proteinExistence type="predicted"/>
<dbReference type="SMART" id="SM00209">
    <property type="entry name" value="TSP1"/>
    <property type="match status" value="5"/>
</dbReference>
<dbReference type="Gene3D" id="2.20.100.10">
    <property type="entry name" value="Thrombospondin type-1 (TSP1) repeat"/>
    <property type="match status" value="3"/>
</dbReference>
<dbReference type="PROSITE" id="PS50092">
    <property type="entry name" value="TSP1"/>
    <property type="match status" value="3"/>
</dbReference>
<dbReference type="SMART" id="SM00409">
    <property type="entry name" value="IG"/>
    <property type="match status" value="1"/>
</dbReference>
<feature type="compositionally biased region" description="Basic and acidic residues" evidence="3">
    <location>
        <begin position="179"/>
        <end position="213"/>
    </location>
</feature>